<dbReference type="AlphaFoldDB" id="A0A1G1WIU7"/>
<dbReference type="Proteomes" id="UP000177900">
    <property type="component" value="Unassembled WGS sequence"/>
</dbReference>
<evidence type="ECO:0000256" key="1">
    <source>
        <dbReference type="SAM" id="Phobius"/>
    </source>
</evidence>
<proteinExistence type="predicted"/>
<evidence type="ECO:0000313" key="2">
    <source>
        <dbReference type="EMBL" id="OGY27649.1"/>
    </source>
</evidence>
<dbReference type="Gene3D" id="3.30.70.60">
    <property type="match status" value="1"/>
</dbReference>
<keyword evidence="1" id="KW-0812">Transmembrane</keyword>
<feature type="transmembrane region" description="Helical" evidence="1">
    <location>
        <begin position="21"/>
        <end position="46"/>
    </location>
</feature>
<dbReference type="GO" id="GO:0043683">
    <property type="term" value="P:type IV pilus assembly"/>
    <property type="evidence" value="ECO:0007669"/>
    <property type="project" value="InterPro"/>
</dbReference>
<dbReference type="InterPro" id="IPR014717">
    <property type="entry name" value="Transl_elong_EF1B/ribsomal_bS6"/>
</dbReference>
<reference evidence="2 3" key="1">
    <citation type="journal article" date="2016" name="Nat. Commun.">
        <title>Thousands of microbial genomes shed light on interconnected biogeochemical processes in an aquifer system.</title>
        <authorList>
            <person name="Anantharaman K."/>
            <person name="Brown C.T."/>
            <person name="Hug L.A."/>
            <person name="Sharon I."/>
            <person name="Castelle C.J."/>
            <person name="Probst A.J."/>
            <person name="Thomas B.C."/>
            <person name="Singh A."/>
            <person name="Wilkins M.J."/>
            <person name="Karaoz U."/>
            <person name="Brodie E.L."/>
            <person name="Williams K.H."/>
            <person name="Hubbard S.S."/>
            <person name="Banfield J.F."/>
        </authorList>
    </citation>
    <scope>NUCLEOTIDE SEQUENCE [LARGE SCALE GENOMIC DNA]</scope>
</reference>
<dbReference type="EMBL" id="MHCV01000017">
    <property type="protein sequence ID" value="OGY27649.1"/>
    <property type="molecule type" value="Genomic_DNA"/>
</dbReference>
<accession>A0A1G1WIU7</accession>
<dbReference type="Pfam" id="PF04350">
    <property type="entry name" value="PilO"/>
    <property type="match status" value="1"/>
</dbReference>
<keyword evidence="1" id="KW-1133">Transmembrane helix</keyword>
<keyword evidence="1" id="KW-0472">Membrane</keyword>
<evidence type="ECO:0008006" key="4">
    <source>
        <dbReference type="Google" id="ProtNLM"/>
    </source>
</evidence>
<dbReference type="GO" id="GO:0043107">
    <property type="term" value="P:type IV pilus-dependent motility"/>
    <property type="evidence" value="ECO:0007669"/>
    <property type="project" value="InterPro"/>
</dbReference>
<evidence type="ECO:0000313" key="3">
    <source>
        <dbReference type="Proteomes" id="UP000177900"/>
    </source>
</evidence>
<dbReference type="InterPro" id="IPR007445">
    <property type="entry name" value="PilO"/>
</dbReference>
<protein>
    <recommendedName>
        <fullName evidence="4">Pilus assembly protein PilO</fullName>
    </recommendedName>
</protein>
<name>A0A1G1WIU7_9BACT</name>
<gene>
    <name evidence="2" type="ORF">A2864_01785</name>
</gene>
<comment type="caution">
    <text evidence="2">The sequence shown here is derived from an EMBL/GenBank/DDBJ whole genome shotgun (WGS) entry which is preliminary data.</text>
</comment>
<organism evidence="2 3">
    <name type="scientific">Candidatus Woykebacteria bacterium RIFCSPHIGHO2_01_FULL_39_12</name>
    <dbReference type="NCBI Taxonomy" id="1802599"/>
    <lineage>
        <taxon>Bacteria</taxon>
        <taxon>Candidatus Woykeibacteriota</taxon>
    </lineage>
</organism>
<sequence length="220" mass="24506">MAINETQFRFEQLSKDPDKRSYLGVGLTLLTLIILSVLIFPAITYITKLNKEISQAKTIDQALGQKVEAIIQAKTNYEEIKKNLPILDAALPSDSEVATYLKTVELLADKHSLNIDKVQFNDIPLLFDKSRKDLEVREINFTVSLEGDFQSVKSYLSALEGFIRTTNVSSLDVTGETLEEKEFNTITIRAKIYYLGPAVAKTIQGTNLPASSTNKEGVSQ</sequence>